<evidence type="ECO:0000313" key="5">
    <source>
        <dbReference type="EMBL" id="NEE04615.1"/>
    </source>
</evidence>
<evidence type="ECO:0000256" key="1">
    <source>
        <dbReference type="ARBA" id="ARBA00010923"/>
    </source>
</evidence>
<dbReference type="SUPFAM" id="SSF116734">
    <property type="entry name" value="DNA methylase specificity domain"/>
    <property type="match status" value="2"/>
</dbReference>
<dbReference type="Pfam" id="PF01420">
    <property type="entry name" value="Methylase_S"/>
    <property type="match status" value="1"/>
</dbReference>
<evidence type="ECO:0000259" key="4">
    <source>
        <dbReference type="Pfam" id="PF01420"/>
    </source>
</evidence>
<dbReference type="AlphaFoldDB" id="A0A6L9SGU9"/>
<dbReference type="InterPro" id="IPR044946">
    <property type="entry name" value="Restrct_endonuc_typeI_TRD_sf"/>
</dbReference>
<dbReference type="Gene3D" id="3.90.220.20">
    <property type="entry name" value="DNA methylase specificity domains"/>
    <property type="match status" value="2"/>
</dbReference>
<accession>A0A6L9SGU9</accession>
<dbReference type="PANTHER" id="PTHR30408">
    <property type="entry name" value="TYPE-1 RESTRICTION ENZYME ECOKI SPECIFICITY PROTEIN"/>
    <property type="match status" value="1"/>
</dbReference>
<dbReference type="RefSeq" id="WP_163745160.1">
    <property type="nucleotide sequence ID" value="NZ_JAAGOA010000037.1"/>
</dbReference>
<keyword evidence="2" id="KW-0680">Restriction system</keyword>
<comment type="similarity">
    <text evidence="1">Belongs to the type-I restriction system S methylase family.</text>
</comment>
<dbReference type="GO" id="GO:0003677">
    <property type="term" value="F:DNA binding"/>
    <property type="evidence" value="ECO:0007669"/>
    <property type="project" value="UniProtKB-KW"/>
</dbReference>
<dbReference type="InterPro" id="IPR052021">
    <property type="entry name" value="Type-I_RS_S_subunit"/>
</dbReference>
<comment type="caution">
    <text evidence="5">The sequence shown here is derived from an EMBL/GenBank/DDBJ whole genome shotgun (WGS) entry which is preliminary data.</text>
</comment>
<dbReference type="GO" id="GO:0009307">
    <property type="term" value="P:DNA restriction-modification system"/>
    <property type="evidence" value="ECO:0007669"/>
    <property type="project" value="UniProtKB-KW"/>
</dbReference>
<evidence type="ECO:0000313" key="6">
    <source>
        <dbReference type="Proteomes" id="UP000475214"/>
    </source>
</evidence>
<organism evidence="5 6">
    <name type="scientific">Phytoactinopolyspora halotolerans</name>
    <dbReference type="NCBI Taxonomy" id="1981512"/>
    <lineage>
        <taxon>Bacteria</taxon>
        <taxon>Bacillati</taxon>
        <taxon>Actinomycetota</taxon>
        <taxon>Actinomycetes</taxon>
        <taxon>Jiangellales</taxon>
        <taxon>Jiangellaceae</taxon>
        <taxon>Phytoactinopolyspora</taxon>
    </lineage>
</organism>
<evidence type="ECO:0000256" key="3">
    <source>
        <dbReference type="ARBA" id="ARBA00023125"/>
    </source>
</evidence>
<reference evidence="5 6" key="1">
    <citation type="submission" date="2020-02" db="EMBL/GenBank/DDBJ databases">
        <authorList>
            <person name="Li X.-J."/>
            <person name="Han X.-M."/>
        </authorList>
    </citation>
    <scope>NUCLEOTIDE SEQUENCE [LARGE SCALE GENOMIC DNA]</scope>
    <source>
        <strain evidence="5 6">CCTCC AB 2017055</strain>
    </source>
</reference>
<dbReference type="EMBL" id="JAAGOA010000037">
    <property type="protein sequence ID" value="NEE04615.1"/>
    <property type="molecule type" value="Genomic_DNA"/>
</dbReference>
<sequence>MRRFEVSNLVAQGILRVEDGNHGNDRPRPGEFVEDGVAFIRAADMTSGVVDFEGAGKISTMARNRIRKGVGAPCDVILSHKGTVGRVAVAPVDAPDFVCSPQTTFWRSLDHNRLDQRFLRYVLESNDFQQQLQVLANQTDMAPYVSLTGQRSMHISIPEIWEQQAIAEVLGALDDKIAANDRLILIADDLAQALARRSFGDSDSRLSDIAFVTMGSSPPGESYNEHGEGVPFYQGVRDFGVRFPSRRVWTTAPVREAKANDTLLSVRAPVGRTNLAGEDLCVGRGLAALRSRLGHPMTLYHQVRATASIWAPYEAEGTVFGSINKKQLEAIRVPFVIESMANELEEMLFAIEGRISAAIAENGLLAATRDELLPLLMSGKVRVKDAEKVVEEVT</sequence>
<dbReference type="CDD" id="cd17495">
    <property type="entry name" value="RMtype1_S_Cep9333ORF4827P-TRD2-CR2_like"/>
    <property type="match status" value="1"/>
</dbReference>
<name>A0A6L9SGU9_9ACTN</name>
<feature type="domain" description="Type I restriction modification DNA specificity" evidence="4">
    <location>
        <begin position="75"/>
        <end position="180"/>
    </location>
</feature>
<dbReference type="InterPro" id="IPR000055">
    <property type="entry name" value="Restrct_endonuc_typeI_TRD"/>
</dbReference>
<keyword evidence="3" id="KW-0238">DNA-binding</keyword>
<dbReference type="PANTHER" id="PTHR30408:SF12">
    <property type="entry name" value="TYPE I RESTRICTION ENZYME MJAVIII SPECIFICITY SUBUNIT"/>
    <property type="match status" value="1"/>
</dbReference>
<keyword evidence="6" id="KW-1185">Reference proteome</keyword>
<evidence type="ECO:0000256" key="2">
    <source>
        <dbReference type="ARBA" id="ARBA00022747"/>
    </source>
</evidence>
<dbReference type="Proteomes" id="UP000475214">
    <property type="component" value="Unassembled WGS sequence"/>
</dbReference>
<proteinExistence type="inferred from homology"/>
<gene>
    <name evidence="5" type="ORF">G1H10_31075</name>
</gene>
<protein>
    <recommendedName>
        <fullName evidence="4">Type I restriction modification DNA specificity domain-containing protein</fullName>
    </recommendedName>
</protein>